<reference evidence="9 10" key="1">
    <citation type="submission" date="2020-11" db="EMBL/GenBank/DDBJ databases">
        <title>Streptomyces spirodelae sp. nov., isolated from duckweed.</title>
        <authorList>
            <person name="Saimee Y."/>
            <person name="Duangmal K."/>
        </authorList>
    </citation>
    <scope>NUCLEOTIDE SEQUENCE [LARGE SCALE GENOMIC DNA]</scope>
    <source>
        <strain evidence="9 10">S16-07</strain>
    </source>
</reference>
<dbReference type="RefSeq" id="WP_209239398.1">
    <property type="nucleotide sequence ID" value="NZ_JADKMA010000046.1"/>
</dbReference>
<feature type="transmembrane region" description="Helical" evidence="7">
    <location>
        <begin position="298"/>
        <end position="320"/>
    </location>
</feature>
<feature type="transmembrane region" description="Helical" evidence="7">
    <location>
        <begin position="340"/>
        <end position="362"/>
    </location>
</feature>
<dbReference type="PANTHER" id="PTHR30572">
    <property type="entry name" value="MEMBRANE COMPONENT OF TRANSPORTER-RELATED"/>
    <property type="match status" value="1"/>
</dbReference>
<protein>
    <submittedName>
        <fullName evidence="9">ABC transporter permease</fullName>
    </submittedName>
</protein>
<accession>A0ABS3XA95</accession>
<evidence type="ECO:0000259" key="8">
    <source>
        <dbReference type="Pfam" id="PF02687"/>
    </source>
</evidence>
<feature type="transmembrane region" description="Helical" evidence="7">
    <location>
        <begin position="768"/>
        <end position="794"/>
    </location>
</feature>
<dbReference type="EMBL" id="JADKMA010000046">
    <property type="protein sequence ID" value="MBO8192303.1"/>
    <property type="molecule type" value="Genomic_DNA"/>
</dbReference>
<evidence type="ECO:0000313" key="10">
    <source>
        <dbReference type="Proteomes" id="UP001519064"/>
    </source>
</evidence>
<evidence type="ECO:0000256" key="7">
    <source>
        <dbReference type="SAM" id="Phobius"/>
    </source>
</evidence>
<sequence length="806" mass="83289">MISFSSVRERWPAFLGSFVAVALGVAVVTMSALILLSGGPGVPERLAGAPVLVRAPAGDQVGGHFNEPPPWEPGQATELRRKLDRLPGVRAAVADRSFYAQLPGTEQVKGERQGHGWSAAALASYGLHDGRAPMRGDDIALDRSYGHQPGDRVTVLTADGPHRFTVSGTLDGPGYYVTDTRAAALAGGVRVIGLTLEPGTSAARVASAAERAVADTAGRGEVLTGGDRDALAPQQDEMTRWIGSQVLTAMAALSAFVTVFIVSSTFAFTVAQRRREFGLLRIIGATPKQVRRTVCAEAATVGVLGAALGSAVGSAVASSVAGVLVDAGLQPEGFTLRSRWWVPCAAIVLGSAVALVGAWSAARRAARVAPMEAMREAAVDERPMTRRRWAAGLTATALGLACMVGTASADSETMVLLGLGTATGLTAGLALLIPALVRPVVGALTRPLACRPGATSLLVRENMRAAVRRTSATVAPVLATVTFAVLITSTVQTTETADTDRQAASVRARTALAPAGTPGLSEAATAEAGVTHNAMLGTTVYGGRGREAFTAAGVGSGFARLYGRPSPPAGGVLVTESVAAAHGWREGRSTILTFEDGRRERLRVAAVLDDGEVPYQLVLQRGVVRAHDPSALADVAYPTSEKSVQQLRDALRAREVSVERYASSSEEEEDRLVWIFTLMLVAMTAGYTAIAVASTLLTATADRARDLRILRLSGATSGQVLRTVAGETVCAVALGAALGMVVVIPALLGMVHGLRQSMGVPVEAVIAWPWVAGAVSGCLALGLVASVVPAYGLLRGPAGRPGARMG</sequence>
<organism evidence="9 10">
    <name type="scientific">Streptomyces oryzae</name>
    <dbReference type="NCBI Taxonomy" id="1434886"/>
    <lineage>
        <taxon>Bacteria</taxon>
        <taxon>Bacillati</taxon>
        <taxon>Actinomycetota</taxon>
        <taxon>Actinomycetes</taxon>
        <taxon>Kitasatosporales</taxon>
        <taxon>Streptomycetaceae</taxon>
        <taxon>Streptomyces</taxon>
    </lineage>
</organism>
<keyword evidence="10" id="KW-1185">Reference proteome</keyword>
<feature type="transmembrane region" description="Helical" evidence="7">
    <location>
        <begin position="12"/>
        <end position="36"/>
    </location>
</feature>
<feature type="transmembrane region" description="Helical" evidence="7">
    <location>
        <begin position="415"/>
        <end position="437"/>
    </location>
</feature>
<keyword evidence="3 7" id="KW-0812">Transmembrane</keyword>
<feature type="transmembrane region" description="Helical" evidence="7">
    <location>
        <begin position="720"/>
        <end position="748"/>
    </location>
</feature>
<dbReference type="Proteomes" id="UP001519064">
    <property type="component" value="Unassembled WGS sequence"/>
</dbReference>
<dbReference type="InterPro" id="IPR003838">
    <property type="entry name" value="ABC3_permease_C"/>
</dbReference>
<dbReference type="Pfam" id="PF02687">
    <property type="entry name" value="FtsX"/>
    <property type="match status" value="2"/>
</dbReference>
<evidence type="ECO:0000313" key="9">
    <source>
        <dbReference type="EMBL" id="MBO8192303.1"/>
    </source>
</evidence>
<keyword evidence="2" id="KW-1003">Cell membrane</keyword>
<comment type="similarity">
    <text evidence="6">Belongs to the ABC-4 integral membrane protein family.</text>
</comment>
<feature type="domain" description="ABC3 transporter permease C-terminal" evidence="8">
    <location>
        <begin position="680"/>
        <end position="796"/>
    </location>
</feature>
<feature type="transmembrane region" description="Helical" evidence="7">
    <location>
        <begin position="246"/>
        <end position="271"/>
    </location>
</feature>
<dbReference type="InterPro" id="IPR050250">
    <property type="entry name" value="Macrolide_Exporter_MacB"/>
</dbReference>
<gene>
    <name evidence="9" type="ORF">ITI46_11585</name>
</gene>
<feature type="domain" description="ABC3 transporter permease C-terminal" evidence="8">
    <location>
        <begin position="250"/>
        <end position="368"/>
    </location>
</feature>
<keyword evidence="4 7" id="KW-1133">Transmembrane helix</keyword>
<feature type="transmembrane region" description="Helical" evidence="7">
    <location>
        <begin position="672"/>
        <end position="699"/>
    </location>
</feature>
<comment type="subcellular location">
    <subcellularLocation>
        <location evidence="1">Cell membrane</location>
        <topology evidence="1">Multi-pass membrane protein</topology>
    </subcellularLocation>
</comment>
<comment type="caution">
    <text evidence="9">The sequence shown here is derived from an EMBL/GenBank/DDBJ whole genome shotgun (WGS) entry which is preliminary data.</text>
</comment>
<evidence type="ECO:0000256" key="1">
    <source>
        <dbReference type="ARBA" id="ARBA00004651"/>
    </source>
</evidence>
<name>A0ABS3XA95_9ACTN</name>
<evidence type="ECO:0000256" key="6">
    <source>
        <dbReference type="ARBA" id="ARBA00038076"/>
    </source>
</evidence>
<evidence type="ECO:0000256" key="2">
    <source>
        <dbReference type="ARBA" id="ARBA00022475"/>
    </source>
</evidence>
<evidence type="ECO:0000256" key="4">
    <source>
        <dbReference type="ARBA" id="ARBA00022989"/>
    </source>
</evidence>
<evidence type="ECO:0000256" key="3">
    <source>
        <dbReference type="ARBA" id="ARBA00022692"/>
    </source>
</evidence>
<feature type="transmembrane region" description="Helical" evidence="7">
    <location>
        <begin position="389"/>
        <end position="409"/>
    </location>
</feature>
<keyword evidence="5 7" id="KW-0472">Membrane</keyword>
<evidence type="ECO:0000256" key="5">
    <source>
        <dbReference type="ARBA" id="ARBA00023136"/>
    </source>
</evidence>
<dbReference type="PANTHER" id="PTHR30572:SF4">
    <property type="entry name" value="ABC TRANSPORTER PERMEASE YTRF"/>
    <property type="match status" value="1"/>
</dbReference>
<proteinExistence type="inferred from homology"/>
<feature type="transmembrane region" description="Helical" evidence="7">
    <location>
        <begin position="470"/>
        <end position="491"/>
    </location>
</feature>